<organism evidence="1 2">
    <name type="scientific">Blastomonas marina</name>
    <dbReference type="NCBI Taxonomy" id="1867408"/>
    <lineage>
        <taxon>Bacteria</taxon>
        <taxon>Pseudomonadati</taxon>
        <taxon>Pseudomonadota</taxon>
        <taxon>Alphaproteobacteria</taxon>
        <taxon>Sphingomonadales</taxon>
        <taxon>Sphingomonadaceae</taxon>
        <taxon>Blastomonas</taxon>
    </lineage>
</organism>
<sequence>MKPQMAEKDTLSHIDYGEKIDADDPKLLRNQVSATDGRIVIVSAFGCSLVLNWSFGADGVHVQVVLETPVGSVTIIDTTLNASKPSITLGGSIDSFKAEATITFDFSNLELSGTGEVCAPIVGCKKGSFSIKV</sequence>
<gene>
    <name evidence="1" type="ORF">GCM10010923_15810</name>
</gene>
<reference evidence="2" key="1">
    <citation type="journal article" date="2019" name="Int. J. Syst. Evol. Microbiol.">
        <title>The Global Catalogue of Microorganisms (GCM) 10K type strain sequencing project: providing services to taxonomists for standard genome sequencing and annotation.</title>
        <authorList>
            <consortium name="The Broad Institute Genomics Platform"/>
            <consortium name="The Broad Institute Genome Sequencing Center for Infectious Disease"/>
            <person name="Wu L."/>
            <person name="Ma J."/>
        </authorList>
    </citation>
    <scope>NUCLEOTIDE SEQUENCE [LARGE SCALE GENOMIC DNA]</scope>
    <source>
        <strain evidence="2">CGMCC 1.15297</strain>
    </source>
</reference>
<proteinExistence type="predicted"/>
<keyword evidence="2" id="KW-1185">Reference proteome</keyword>
<evidence type="ECO:0000313" key="1">
    <source>
        <dbReference type="EMBL" id="GGA06743.1"/>
    </source>
</evidence>
<dbReference type="RefSeq" id="WP_188642175.1">
    <property type="nucleotide sequence ID" value="NZ_BMID01000001.1"/>
</dbReference>
<evidence type="ECO:0000313" key="2">
    <source>
        <dbReference type="Proteomes" id="UP000603317"/>
    </source>
</evidence>
<accession>A0ABQ1FDH4</accession>
<name>A0ABQ1FDH4_9SPHN</name>
<protein>
    <submittedName>
        <fullName evidence="1">Uncharacterized protein</fullName>
    </submittedName>
</protein>
<dbReference type="Proteomes" id="UP000603317">
    <property type="component" value="Unassembled WGS sequence"/>
</dbReference>
<comment type="caution">
    <text evidence="1">The sequence shown here is derived from an EMBL/GenBank/DDBJ whole genome shotgun (WGS) entry which is preliminary data.</text>
</comment>
<dbReference type="EMBL" id="BMID01000001">
    <property type="protein sequence ID" value="GGA06743.1"/>
    <property type="molecule type" value="Genomic_DNA"/>
</dbReference>